<keyword evidence="4" id="KW-1185">Reference proteome</keyword>
<organism evidence="3 4">
    <name type="scientific">Stylosanthes scabra</name>
    <dbReference type="NCBI Taxonomy" id="79078"/>
    <lineage>
        <taxon>Eukaryota</taxon>
        <taxon>Viridiplantae</taxon>
        <taxon>Streptophyta</taxon>
        <taxon>Embryophyta</taxon>
        <taxon>Tracheophyta</taxon>
        <taxon>Spermatophyta</taxon>
        <taxon>Magnoliopsida</taxon>
        <taxon>eudicotyledons</taxon>
        <taxon>Gunneridae</taxon>
        <taxon>Pentapetalae</taxon>
        <taxon>rosids</taxon>
        <taxon>fabids</taxon>
        <taxon>Fabales</taxon>
        <taxon>Fabaceae</taxon>
        <taxon>Papilionoideae</taxon>
        <taxon>50 kb inversion clade</taxon>
        <taxon>dalbergioids sensu lato</taxon>
        <taxon>Dalbergieae</taxon>
        <taxon>Pterocarpus clade</taxon>
        <taxon>Stylosanthes</taxon>
    </lineage>
</organism>
<feature type="domain" description="PB1-like" evidence="2">
    <location>
        <begin position="17"/>
        <end position="78"/>
    </location>
</feature>
<evidence type="ECO:0000259" key="2">
    <source>
        <dbReference type="Pfam" id="PF26130"/>
    </source>
</evidence>
<feature type="transmembrane region" description="Helical" evidence="1">
    <location>
        <begin position="61"/>
        <end position="83"/>
    </location>
</feature>
<evidence type="ECO:0000313" key="4">
    <source>
        <dbReference type="Proteomes" id="UP001341840"/>
    </source>
</evidence>
<comment type="caution">
    <text evidence="3">The sequence shown here is derived from an EMBL/GenBank/DDBJ whole genome shotgun (WGS) entry which is preliminary data.</text>
</comment>
<protein>
    <recommendedName>
        <fullName evidence="2">PB1-like domain-containing protein</fullName>
    </recommendedName>
</protein>
<accession>A0ABU6ZFL6</accession>
<evidence type="ECO:0000313" key="3">
    <source>
        <dbReference type="EMBL" id="MED6220752.1"/>
    </source>
</evidence>
<dbReference type="Pfam" id="PF26130">
    <property type="entry name" value="PB1-like"/>
    <property type="match status" value="1"/>
</dbReference>
<evidence type="ECO:0000256" key="1">
    <source>
        <dbReference type="SAM" id="Phobius"/>
    </source>
</evidence>
<reference evidence="3 4" key="1">
    <citation type="journal article" date="2023" name="Plants (Basel)">
        <title>Bridging the Gap: Combining Genomics and Transcriptomics Approaches to Understand Stylosanthes scabra, an Orphan Legume from the Brazilian Caatinga.</title>
        <authorList>
            <person name="Ferreira-Neto J.R.C."/>
            <person name="da Silva M.D."/>
            <person name="Binneck E."/>
            <person name="de Melo N.F."/>
            <person name="da Silva R.H."/>
            <person name="de Melo A.L.T.M."/>
            <person name="Pandolfi V."/>
            <person name="Bustamante F.O."/>
            <person name="Brasileiro-Vidal A.C."/>
            <person name="Benko-Iseppon A.M."/>
        </authorList>
    </citation>
    <scope>NUCLEOTIDE SEQUENCE [LARGE SCALE GENOMIC DNA]</scope>
    <source>
        <tissue evidence="3">Leaves</tissue>
    </source>
</reference>
<dbReference type="EMBL" id="JASCZI010272169">
    <property type="protein sequence ID" value="MED6220752.1"/>
    <property type="molecule type" value="Genomic_DNA"/>
</dbReference>
<dbReference type="InterPro" id="IPR058594">
    <property type="entry name" value="PB1-like_dom_pln"/>
</dbReference>
<dbReference type="Proteomes" id="UP001341840">
    <property type="component" value="Unassembled WGS sequence"/>
</dbReference>
<name>A0ABU6ZFL6_9FABA</name>
<keyword evidence="1" id="KW-0472">Membrane</keyword>
<keyword evidence="1" id="KW-0812">Transmembrane</keyword>
<gene>
    <name evidence="3" type="ORF">PIB30_047830</name>
</gene>
<proteinExistence type="predicted"/>
<sequence>MLVLSVVGITSVTTIYVVPVFHVGGNLVRNDDGDLVYEGGRVEKLEDMDDHDVNFGDLVKLLASLGFISIGGCFGLMPMLLILRLG</sequence>
<keyword evidence="1" id="KW-1133">Transmembrane helix</keyword>